<dbReference type="Proteomes" id="UP000695000">
    <property type="component" value="Unplaced"/>
</dbReference>
<evidence type="ECO:0000256" key="5">
    <source>
        <dbReference type="ARBA" id="ARBA00022490"/>
    </source>
</evidence>
<dbReference type="InterPro" id="IPR038888">
    <property type="entry name" value="CFAP36"/>
</dbReference>
<comment type="similarity">
    <text evidence="3">Belongs to the CFAP36 family.</text>
</comment>
<keyword evidence="11" id="KW-1185">Reference proteome</keyword>
<protein>
    <recommendedName>
        <fullName evidence="4">Cilia- and flagella-associated protein 36</fullName>
    </recommendedName>
    <alternativeName>
        <fullName evidence="9">Coiled-coil domain-containing protein 104</fullName>
    </alternativeName>
</protein>
<proteinExistence type="inferred from homology"/>
<dbReference type="Gene3D" id="1.20.1520.10">
    <property type="entry name" value="ADP-ribosylation factor-like 2-binding protein, domain"/>
    <property type="match status" value="1"/>
</dbReference>
<evidence type="ECO:0000259" key="10">
    <source>
        <dbReference type="Pfam" id="PF11527"/>
    </source>
</evidence>
<organism evidence="11 12">
    <name type="scientific">Nicrophorus vespilloides</name>
    <name type="common">Boreal carrion beetle</name>
    <dbReference type="NCBI Taxonomy" id="110193"/>
    <lineage>
        <taxon>Eukaryota</taxon>
        <taxon>Metazoa</taxon>
        <taxon>Ecdysozoa</taxon>
        <taxon>Arthropoda</taxon>
        <taxon>Hexapoda</taxon>
        <taxon>Insecta</taxon>
        <taxon>Pterygota</taxon>
        <taxon>Neoptera</taxon>
        <taxon>Endopterygota</taxon>
        <taxon>Coleoptera</taxon>
        <taxon>Polyphaga</taxon>
        <taxon>Staphyliniformia</taxon>
        <taxon>Silphidae</taxon>
        <taxon>Nicrophorinae</taxon>
        <taxon>Nicrophorus</taxon>
    </lineage>
</organism>
<comment type="subcellular location">
    <subcellularLocation>
        <location evidence="1">Cell projection</location>
        <location evidence="1">Cilium</location>
    </subcellularLocation>
    <subcellularLocation>
        <location evidence="2">Cytoplasm</location>
    </subcellularLocation>
</comment>
<evidence type="ECO:0000256" key="9">
    <source>
        <dbReference type="ARBA" id="ARBA00031593"/>
    </source>
</evidence>
<gene>
    <name evidence="12" type="primary">LOC108560521</name>
</gene>
<evidence type="ECO:0000256" key="3">
    <source>
        <dbReference type="ARBA" id="ARBA00007460"/>
    </source>
</evidence>
<accession>A0ABM1MG83</accession>
<keyword evidence="7" id="KW-0969">Cilium</keyword>
<evidence type="ECO:0000256" key="7">
    <source>
        <dbReference type="ARBA" id="ARBA00023069"/>
    </source>
</evidence>
<dbReference type="InterPro" id="IPR042541">
    <property type="entry name" value="BART_sf"/>
</dbReference>
<evidence type="ECO:0000256" key="8">
    <source>
        <dbReference type="ARBA" id="ARBA00023273"/>
    </source>
</evidence>
<reference evidence="12" key="1">
    <citation type="submission" date="2025-08" db="UniProtKB">
        <authorList>
            <consortium name="RefSeq"/>
        </authorList>
    </citation>
    <scope>IDENTIFICATION</scope>
    <source>
        <tissue evidence="12">Whole Larva</tissue>
    </source>
</reference>
<evidence type="ECO:0000256" key="4">
    <source>
        <dbReference type="ARBA" id="ARBA00021815"/>
    </source>
</evidence>
<keyword evidence="5" id="KW-0963">Cytoplasm</keyword>
<dbReference type="Pfam" id="PF11527">
    <property type="entry name" value="ARL2_Bind_BART"/>
    <property type="match status" value="1"/>
</dbReference>
<evidence type="ECO:0000256" key="2">
    <source>
        <dbReference type="ARBA" id="ARBA00004496"/>
    </source>
</evidence>
<keyword evidence="8" id="KW-0966">Cell projection</keyword>
<name>A0ABM1MG83_NICVS</name>
<sequence length="330" mass="38249">MAEEDCWVFDSLVAFLNGPVWNAPLQSFIEERSLIFEPNDAEHPEYKKAFDDFKNLVDFMLGNFMEDIGISPQQFEAACFRGAKEAVPLHFDPNTFEQIWAANDYQMFKRMMAQKNVELQLQALELIEHKYGKTPELFIPKGREGESSAAVEIVKSSDLEREILEEVSKQFPIEKTEEVEVEEEINYLHKEKFNLEETLKKTIEDKLTTQKAVLEKQLDETDEEEEMIKPERTTFDLKQKQEVDNVELKKRQDYLRTQRDKLVALKKEARKKHLDDGGELKGKKVRPKSAKAAEVLMSSEPGSHIEPQKLKLRKALVQKLKTEVVGKNSN</sequence>
<dbReference type="PANTHER" id="PTHR21532">
    <property type="entry name" value="PHOSPHODIESTERASE HL"/>
    <property type="match status" value="1"/>
</dbReference>
<dbReference type="InterPro" id="IPR023379">
    <property type="entry name" value="BART_dom"/>
</dbReference>
<keyword evidence="6" id="KW-0175">Coiled coil</keyword>
<evidence type="ECO:0000256" key="1">
    <source>
        <dbReference type="ARBA" id="ARBA00004138"/>
    </source>
</evidence>
<evidence type="ECO:0000313" key="12">
    <source>
        <dbReference type="RefSeq" id="XP_017773583.1"/>
    </source>
</evidence>
<dbReference type="GeneID" id="108560521"/>
<evidence type="ECO:0000256" key="6">
    <source>
        <dbReference type="ARBA" id="ARBA00023054"/>
    </source>
</evidence>
<evidence type="ECO:0000313" key="11">
    <source>
        <dbReference type="Proteomes" id="UP000695000"/>
    </source>
</evidence>
<feature type="domain" description="BART" evidence="10">
    <location>
        <begin position="5"/>
        <end position="120"/>
    </location>
</feature>
<dbReference type="RefSeq" id="XP_017773583.1">
    <property type="nucleotide sequence ID" value="XM_017918094.1"/>
</dbReference>
<dbReference type="PANTHER" id="PTHR21532:SF0">
    <property type="entry name" value="CILIA- AND FLAGELLA-ASSOCIATED PROTEIN 36"/>
    <property type="match status" value="1"/>
</dbReference>
<keyword evidence="12" id="KW-0282">Flagellum</keyword>